<keyword evidence="5" id="KW-0539">Nucleus</keyword>
<dbReference type="Pfam" id="PF00645">
    <property type="entry name" value="zf-PARP"/>
    <property type="match status" value="1"/>
</dbReference>
<dbReference type="InterPro" id="IPR036957">
    <property type="entry name" value="Znf_PARP_sf"/>
</dbReference>
<dbReference type="OrthoDB" id="429950at2759"/>
<keyword evidence="3" id="KW-0863">Zinc-finger</keyword>
<keyword evidence="8" id="KW-1185">Reference proteome</keyword>
<dbReference type="GO" id="GO:0008270">
    <property type="term" value="F:zinc ion binding"/>
    <property type="evidence" value="ECO:0007669"/>
    <property type="project" value="UniProtKB-KW"/>
</dbReference>
<dbReference type="SUPFAM" id="SSF57716">
    <property type="entry name" value="Glucocorticoid receptor-like (DNA-binding domain)"/>
    <property type="match status" value="2"/>
</dbReference>
<sequence>MQVILCRGDEPRLDLEQNLVPGRTINYCALPRGGTGDGDSGELVLPVGMGQGPTESKNLPFGVEYARSSRATCKGCKNTIQQDTLRMSVREPSRHFDGLQDNWFHFPCFWKRIVPGKVEINEKSIKGIDTIRWDDQEKIREKIAGVENGDLPEAKSFSALKVEYAKTSRGKCSKCKLAIAQKEIKFAKHMSWFHQKCLFVDVKYDGEIKDIEGFGQLTDEDKLTLQDSLKEFQQLKQ</sequence>
<evidence type="ECO:0000259" key="6">
    <source>
        <dbReference type="PROSITE" id="PS50064"/>
    </source>
</evidence>
<evidence type="ECO:0000256" key="5">
    <source>
        <dbReference type="ARBA" id="ARBA00023242"/>
    </source>
</evidence>
<dbReference type="GO" id="GO:0003677">
    <property type="term" value="F:DNA binding"/>
    <property type="evidence" value="ECO:0007669"/>
    <property type="project" value="InterPro"/>
</dbReference>
<protein>
    <submittedName>
        <fullName evidence="7">Poly(ADP-ribose) polymerase and DNA-Ligase Zn-finger region</fullName>
    </submittedName>
</protein>
<dbReference type="AlphaFoldDB" id="A0A0C2BQ36"/>
<name>A0A0C2BQ36_9BILA</name>
<reference evidence="7 8" key="1">
    <citation type="submission" date="2013-12" db="EMBL/GenBank/DDBJ databases">
        <title>Draft genome of the parsitic nematode Ancylostoma duodenale.</title>
        <authorList>
            <person name="Mitreva M."/>
        </authorList>
    </citation>
    <scope>NUCLEOTIDE SEQUENCE [LARGE SCALE GENOMIC DNA]</scope>
    <source>
        <strain evidence="7 8">Zhejiang</strain>
    </source>
</reference>
<proteinExistence type="predicted"/>
<dbReference type="InterPro" id="IPR001510">
    <property type="entry name" value="Znf_PARP"/>
</dbReference>
<keyword evidence="2" id="KW-0479">Metal-binding</keyword>
<keyword evidence="4" id="KW-0862">Zinc</keyword>
<evidence type="ECO:0000313" key="7">
    <source>
        <dbReference type="EMBL" id="KIH45893.1"/>
    </source>
</evidence>
<dbReference type="GO" id="GO:0016874">
    <property type="term" value="F:ligase activity"/>
    <property type="evidence" value="ECO:0007669"/>
    <property type="project" value="UniProtKB-KW"/>
</dbReference>
<evidence type="ECO:0000256" key="2">
    <source>
        <dbReference type="ARBA" id="ARBA00022723"/>
    </source>
</evidence>
<keyword evidence="7" id="KW-0436">Ligase</keyword>
<organism evidence="7 8">
    <name type="scientific">Ancylostoma duodenale</name>
    <dbReference type="NCBI Taxonomy" id="51022"/>
    <lineage>
        <taxon>Eukaryota</taxon>
        <taxon>Metazoa</taxon>
        <taxon>Ecdysozoa</taxon>
        <taxon>Nematoda</taxon>
        <taxon>Chromadorea</taxon>
        <taxon>Rhabditida</taxon>
        <taxon>Rhabditina</taxon>
        <taxon>Rhabditomorpha</taxon>
        <taxon>Strongyloidea</taxon>
        <taxon>Ancylostomatidae</taxon>
        <taxon>Ancylostomatinae</taxon>
        <taxon>Ancylostoma</taxon>
    </lineage>
</organism>
<dbReference type="EMBL" id="KN770776">
    <property type="protein sequence ID" value="KIH45893.1"/>
    <property type="molecule type" value="Genomic_DNA"/>
</dbReference>
<dbReference type="SMART" id="SM01336">
    <property type="entry name" value="zf-PARP"/>
    <property type="match status" value="2"/>
</dbReference>
<dbReference type="Proteomes" id="UP000054047">
    <property type="component" value="Unassembled WGS sequence"/>
</dbReference>
<evidence type="ECO:0000256" key="4">
    <source>
        <dbReference type="ARBA" id="ARBA00022833"/>
    </source>
</evidence>
<dbReference type="Gene3D" id="3.30.1740.10">
    <property type="entry name" value="Zinc finger, PARP-type"/>
    <property type="match status" value="2"/>
</dbReference>
<evidence type="ECO:0000256" key="1">
    <source>
        <dbReference type="ARBA" id="ARBA00004123"/>
    </source>
</evidence>
<dbReference type="PROSITE" id="PS50064">
    <property type="entry name" value="ZF_PARP_2"/>
    <property type="match status" value="2"/>
</dbReference>
<accession>A0A0C2BQ36</accession>
<gene>
    <name evidence="7" type="ORF">ANCDUO_24057</name>
</gene>
<feature type="domain" description="PARP-type" evidence="6">
    <location>
        <begin position="160"/>
        <end position="233"/>
    </location>
</feature>
<evidence type="ECO:0000313" key="8">
    <source>
        <dbReference type="Proteomes" id="UP000054047"/>
    </source>
</evidence>
<dbReference type="GO" id="GO:0005634">
    <property type="term" value="C:nucleus"/>
    <property type="evidence" value="ECO:0007669"/>
    <property type="project" value="UniProtKB-SubCell"/>
</dbReference>
<feature type="non-terminal residue" evidence="7">
    <location>
        <position position="237"/>
    </location>
</feature>
<comment type="subcellular location">
    <subcellularLocation>
        <location evidence="1">Nucleus</location>
    </subcellularLocation>
</comment>
<evidence type="ECO:0000256" key="3">
    <source>
        <dbReference type="ARBA" id="ARBA00022771"/>
    </source>
</evidence>
<feature type="domain" description="PARP-type" evidence="6">
    <location>
        <begin position="61"/>
        <end position="147"/>
    </location>
</feature>